<reference evidence="3" key="1">
    <citation type="journal article" date="2008" name="Nat. Genet.">
        <title>The Pristionchus pacificus genome provides a unique perspective on nematode lifestyle and parasitism.</title>
        <authorList>
            <person name="Dieterich C."/>
            <person name="Clifton S.W."/>
            <person name="Schuster L.N."/>
            <person name="Chinwalla A."/>
            <person name="Delehaunty K."/>
            <person name="Dinkelacker I."/>
            <person name="Fulton L."/>
            <person name="Fulton R."/>
            <person name="Godfrey J."/>
            <person name="Minx P."/>
            <person name="Mitreva M."/>
            <person name="Roeseler W."/>
            <person name="Tian H."/>
            <person name="Witte H."/>
            <person name="Yang S.P."/>
            <person name="Wilson R.K."/>
            <person name="Sommer R.J."/>
        </authorList>
    </citation>
    <scope>NUCLEOTIDE SEQUENCE [LARGE SCALE GENOMIC DNA]</scope>
    <source>
        <strain evidence="3">PS312</strain>
    </source>
</reference>
<accession>A0A8R1Z125</accession>
<proteinExistence type="predicted"/>
<evidence type="ECO:0000313" key="2">
    <source>
        <dbReference type="EnsemblMetazoa" id="PPA45433.1"/>
    </source>
</evidence>
<sequence length="103" mass="12378">MGRVKRMNGKMGQWVDKIREKTVRSEEGRGIQREVPSRSEKRGRGRKAEWLVRWRGNQGGSKGEREGMDEIGRMEEDDERKDDEVIMKVFLERERKKEKERRM</sequence>
<protein>
    <submittedName>
        <fullName evidence="2">Uncharacterized protein</fullName>
    </submittedName>
</protein>
<dbReference type="Proteomes" id="UP000005239">
    <property type="component" value="Unassembled WGS sequence"/>
</dbReference>
<reference evidence="2" key="2">
    <citation type="submission" date="2022-06" db="UniProtKB">
        <authorList>
            <consortium name="EnsemblMetazoa"/>
        </authorList>
    </citation>
    <scope>IDENTIFICATION</scope>
    <source>
        <strain evidence="2">PS312</strain>
    </source>
</reference>
<gene>
    <name evidence="2" type="primary">WBGene00283802</name>
</gene>
<organism evidence="2 3">
    <name type="scientific">Pristionchus pacificus</name>
    <name type="common">Parasitic nematode worm</name>
    <dbReference type="NCBI Taxonomy" id="54126"/>
    <lineage>
        <taxon>Eukaryota</taxon>
        <taxon>Metazoa</taxon>
        <taxon>Ecdysozoa</taxon>
        <taxon>Nematoda</taxon>
        <taxon>Chromadorea</taxon>
        <taxon>Rhabditida</taxon>
        <taxon>Rhabditina</taxon>
        <taxon>Diplogasteromorpha</taxon>
        <taxon>Diplogasteroidea</taxon>
        <taxon>Neodiplogasteridae</taxon>
        <taxon>Pristionchus</taxon>
    </lineage>
</organism>
<name>A0A2A6BXN9_PRIPA</name>
<feature type="compositionally biased region" description="Basic and acidic residues" evidence="1">
    <location>
        <begin position="62"/>
        <end position="74"/>
    </location>
</feature>
<evidence type="ECO:0000313" key="3">
    <source>
        <dbReference type="Proteomes" id="UP000005239"/>
    </source>
</evidence>
<keyword evidence="3" id="KW-1185">Reference proteome</keyword>
<dbReference type="AlphaFoldDB" id="A0A2A6BXN9"/>
<accession>A0A2A6BXN9</accession>
<dbReference type="EnsemblMetazoa" id="PPA45433.1">
    <property type="protein sequence ID" value="PPA45433.1"/>
    <property type="gene ID" value="WBGene00283802"/>
</dbReference>
<feature type="region of interest" description="Disordered" evidence="1">
    <location>
        <begin position="23"/>
        <end position="42"/>
    </location>
</feature>
<feature type="region of interest" description="Disordered" evidence="1">
    <location>
        <begin position="56"/>
        <end position="79"/>
    </location>
</feature>
<evidence type="ECO:0000256" key="1">
    <source>
        <dbReference type="SAM" id="MobiDB-lite"/>
    </source>
</evidence>